<dbReference type="OrthoDB" id="9799912at2"/>
<protein>
    <recommendedName>
        <fullName evidence="3">Type II toxin-antitoxin system HigB family toxin</fullName>
    </recommendedName>
</protein>
<reference evidence="1 2" key="2">
    <citation type="journal article" date="2012" name="Stand. Genomic Sci.">
        <title>Complete genome sequence of the facultatively anaerobic, appendaged bacterium Muricauda ruestringensis type strain (B1(T)).</title>
        <authorList>
            <person name="Huntemann M."/>
            <person name="Teshima H."/>
            <person name="Lapidus A."/>
            <person name="Nolan M."/>
            <person name="Lucas S."/>
            <person name="Hammon N."/>
            <person name="Deshpande S."/>
            <person name="Cheng J.F."/>
            <person name="Tapia R."/>
            <person name="Goodwin L.A."/>
            <person name="Pitluck S."/>
            <person name="Liolios K."/>
            <person name="Pagani I."/>
            <person name="Ivanova N."/>
            <person name="Mavromatis K."/>
            <person name="Mikhailova N."/>
            <person name="Pati A."/>
            <person name="Chen A."/>
            <person name="Palaniappan K."/>
            <person name="Land M."/>
            <person name="Hauser L."/>
            <person name="Pan C."/>
            <person name="Brambilla E.M."/>
            <person name="Rohde M."/>
            <person name="Spring S."/>
            <person name="Goker M."/>
            <person name="Detter J.C."/>
            <person name="Bristow J."/>
            <person name="Eisen J.A."/>
            <person name="Markowitz V."/>
            <person name="Hugenholtz P."/>
            <person name="Kyrpides N.C."/>
            <person name="Klenk H.P."/>
            <person name="Woyke T."/>
        </authorList>
    </citation>
    <scope>NUCLEOTIDE SEQUENCE [LARGE SCALE GENOMIC DNA]</scope>
    <source>
        <strain evidence="2">DSM 13258 / LMG 19739 / B1</strain>
    </source>
</reference>
<evidence type="ECO:0000313" key="2">
    <source>
        <dbReference type="Proteomes" id="UP000008908"/>
    </source>
</evidence>
<accession>G2PJI6</accession>
<dbReference type="GO" id="GO:0004519">
    <property type="term" value="F:endonuclease activity"/>
    <property type="evidence" value="ECO:0007669"/>
    <property type="project" value="InterPro"/>
</dbReference>
<proteinExistence type="predicted"/>
<dbReference type="AlphaFoldDB" id="G2PJI6"/>
<dbReference type="Pfam" id="PF09907">
    <property type="entry name" value="HigB_toxin"/>
    <property type="match status" value="1"/>
</dbReference>
<dbReference type="HOGENOM" id="CLU_153067_1_0_10"/>
<sequence>MRIVTYKRIKEFIEIHADSENSLNFWYHTVMAKNWDNINELRQDFNTVDYVGNHRFVFNIKGNDYRLVAIISFNAKKVYIRFIGTHSEYDKIKDIKNI</sequence>
<gene>
    <name evidence="1" type="ordered locus">Murru_2914</name>
</gene>
<dbReference type="GO" id="GO:0003723">
    <property type="term" value="F:RNA binding"/>
    <property type="evidence" value="ECO:0007669"/>
    <property type="project" value="InterPro"/>
</dbReference>
<dbReference type="STRING" id="886377.Murru_2914"/>
<dbReference type="RefSeq" id="WP_014034217.1">
    <property type="nucleotide sequence ID" value="NC_015945.1"/>
</dbReference>
<dbReference type="GO" id="GO:0110001">
    <property type="term" value="C:toxin-antitoxin complex"/>
    <property type="evidence" value="ECO:0007669"/>
    <property type="project" value="InterPro"/>
</dbReference>
<keyword evidence="2" id="KW-1185">Reference proteome</keyword>
<evidence type="ECO:0000313" key="1">
    <source>
        <dbReference type="EMBL" id="AEM71936.1"/>
    </source>
</evidence>
<name>G2PJI6_ALLRU</name>
<dbReference type="Proteomes" id="UP000008908">
    <property type="component" value="Chromosome"/>
</dbReference>
<dbReference type="InterPro" id="IPR018669">
    <property type="entry name" value="Toxin_HigB"/>
</dbReference>
<dbReference type="EMBL" id="CP002999">
    <property type="protein sequence ID" value="AEM71936.1"/>
    <property type="molecule type" value="Genomic_DNA"/>
</dbReference>
<organism evidence="1 2">
    <name type="scientific">Allomuricauda ruestringensis (strain DSM 13258 / CIP 107369 / LMG 19739 / B1)</name>
    <name type="common">Muricauda ruestringensis</name>
    <dbReference type="NCBI Taxonomy" id="886377"/>
    <lineage>
        <taxon>Bacteria</taxon>
        <taxon>Pseudomonadati</taxon>
        <taxon>Bacteroidota</taxon>
        <taxon>Flavobacteriia</taxon>
        <taxon>Flavobacteriales</taxon>
        <taxon>Flavobacteriaceae</taxon>
        <taxon>Flagellimonas</taxon>
    </lineage>
</organism>
<dbReference type="eggNOG" id="COG4680">
    <property type="taxonomic scope" value="Bacteria"/>
</dbReference>
<reference evidence="2" key="1">
    <citation type="submission" date="2011-08" db="EMBL/GenBank/DDBJ databases">
        <title>The complete genome of Muricauda ruestringensis DSM 13258.</title>
        <authorList>
            <person name="Lucas S."/>
            <person name="Han J."/>
            <person name="Lapidus A."/>
            <person name="Bruce D."/>
            <person name="Goodwin L."/>
            <person name="Pitluck S."/>
            <person name="Peters L."/>
            <person name="Kyrpides N."/>
            <person name="Mavromatis K."/>
            <person name="Ivanova N."/>
            <person name="Ovchinnikova G."/>
            <person name="Teshima H."/>
            <person name="Detter J.C."/>
            <person name="Tapia R."/>
            <person name="Han C."/>
            <person name="Land M."/>
            <person name="Hauser L."/>
            <person name="Markowitz V."/>
            <person name="Cheng J.-F."/>
            <person name="Hugenholtz P."/>
            <person name="Woyke T."/>
            <person name="Wu D."/>
            <person name="Spring S."/>
            <person name="Schroeder M."/>
            <person name="Brambilla E."/>
            <person name="Klenk H.-P."/>
            <person name="Eisen J.A."/>
        </authorList>
    </citation>
    <scope>NUCLEOTIDE SEQUENCE [LARGE SCALE GENOMIC DNA]</scope>
    <source>
        <strain evidence="2">DSM 13258 / LMG 19739 / B1</strain>
    </source>
</reference>
<dbReference type="KEGG" id="mrs:Murru_2914"/>
<evidence type="ECO:0008006" key="3">
    <source>
        <dbReference type="Google" id="ProtNLM"/>
    </source>
</evidence>